<feature type="domain" description="4Fe-4S ferredoxin-type" evidence="4">
    <location>
        <begin position="615"/>
        <end position="645"/>
    </location>
</feature>
<dbReference type="InterPro" id="IPR023753">
    <property type="entry name" value="FAD/NAD-binding_dom"/>
</dbReference>
<evidence type="ECO:0000256" key="3">
    <source>
        <dbReference type="ARBA" id="ARBA00023014"/>
    </source>
</evidence>
<dbReference type="Gene3D" id="3.30.70.20">
    <property type="match status" value="1"/>
</dbReference>
<sequence>MASNAEQMYTFRRYEEGAKGPRSWREQIFHAGRSHQCPTYVHRTPPCQSNCPAGEDIRGWLQIARGLQRPDPEQDWQALAFTRLSEANPFPAIMGRVCPAPCQQGCNRRVVDDHIAINAIEHTIGDYAREHGLSLGQPGPDSGQHVAIIGGGPAGLAAAYQLRKRGHRCTIFEAQAELGGMMRYGIPGYRVPRQVLDTEIERILALGVEVRCSTRVGSDISLEQLDNDYAAVIWALGTHEGRPLPVEGWDDTPNCLTGVEFLRAFNEGRLAAVSDRILVIGGGDTSVDVASVARRLGYSADLPDEDNPEHAVLGYTAHDAASIAARGGAEVTLTSLFPREQMTASEHEIEDALREGVDLRDGVMPIAIIHDDDGRAKALRFAQCQIDKGQPQPIDGTEFTIEADLIIAAIGQKGNLQGVEELDNGHGFIDAGKNYQVPGRPGHFVAGDIIRPHLLTTAVGQAASAVHSLDAYLRHGEPARLPKINVHHFNLLEELRHAEREPEPYDSASTRGTDTAAFAVHNYEDRGHAEVIRHDRLYLGYFKPGQRAVRERREIDEEQVIGDFNERLQPLPAEQAQGEAKRCMSCGLCFECDNCVAYCPQSAVKRFPKAQRSVGRYVFTDYSSCVGCHICRDVCPTGFIEMGLGE</sequence>
<evidence type="ECO:0000313" key="6">
    <source>
        <dbReference type="Proteomes" id="UP000218890"/>
    </source>
</evidence>
<evidence type="ECO:0000313" key="5">
    <source>
        <dbReference type="EMBL" id="BAU58374.1"/>
    </source>
</evidence>
<dbReference type="PANTHER" id="PTHR43100:SF1">
    <property type="entry name" value="GLUTAMATE SYNTHASE [NADPH] SMALL CHAIN"/>
    <property type="match status" value="1"/>
</dbReference>
<dbReference type="Pfam" id="PF07992">
    <property type="entry name" value="Pyr_redox_2"/>
    <property type="match status" value="1"/>
</dbReference>
<dbReference type="InterPro" id="IPR051394">
    <property type="entry name" value="Glutamate_Synthase"/>
</dbReference>
<dbReference type="SUPFAM" id="SSF51971">
    <property type="entry name" value="Nucleotide-binding domain"/>
    <property type="match status" value="1"/>
</dbReference>
<gene>
    <name evidence="5" type="ORF">HH1059_16620</name>
</gene>
<dbReference type="PROSITE" id="PS00198">
    <property type="entry name" value="4FE4S_FER_1"/>
    <property type="match status" value="2"/>
</dbReference>
<dbReference type="PRINTS" id="PR00419">
    <property type="entry name" value="ADXRDTASE"/>
</dbReference>
<name>A0A0X8XCP1_HALHR</name>
<dbReference type="GO" id="GO:0051536">
    <property type="term" value="F:iron-sulfur cluster binding"/>
    <property type="evidence" value="ECO:0007669"/>
    <property type="project" value="UniProtKB-KW"/>
</dbReference>
<dbReference type="SUPFAM" id="SSF46548">
    <property type="entry name" value="alpha-helical ferredoxin"/>
    <property type="match status" value="2"/>
</dbReference>
<dbReference type="InterPro" id="IPR036188">
    <property type="entry name" value="FAD/NAD-bd_sf"/>
</dbReference>
<dbReference type="AlphaFoldDB" id="A0A0X8XCP1"/>
<dbReference type="PROSITE" id="PS51379">
    <property type="entry name" value="4FE4S_FER_2"/>
    <property type="match status" value="1"/>
</dbReference>
<keyword evidence="6" id="KW-1185">Reference proteome</keyword>
<reference evidence="5" key="1">
    <citation type="submission" date="2016-02" db="EMBL/GenBank/DDBJ databases">
        <title>Halorhodospira halochloris DSM-1059 complete genome, version 2.</title>
        <authorList>
            <person name="Tsukatani Y."/>
        </authorList>
    </citation>
    <scope>NUCLEOTIDE SEQUENCE</scope>
    <source>
        <strain evidence="5">DSM 1059</strain>
    </source>
</reference>
<dbReference type="GO" id="GO:0046872">
    <property type="term" value="F:metal ion binding"/>
    <property type="evidence" value="ECO:0007669"/>
    <property type="project" value="UniProtKB-KW"/>
</dbReference>
<evidence type="ECO:0000256" key="2">
    <source>
        <dbReference type="ARBA" id="ARBA00023004"/>
    </source>
</evidence>
<dbReference type="NCBIfam" id="NF009410">
    <property type="entry name" value="PRK12771.1"/>
    <property type="match status" value="1"/>
</dbReference>
<dbReference type="InterPro" id="IPR028261">
    <property type="entry name" value="DPD_II"/>
</dbReference>
<keyword evidence="2" id="KW-0408">Iron</keyword>
<dbReference type="Proteomes" id="UP000218890">
    <property type="component" value="Chromosome"/>
</dbReference>
<dbReference type="InterPro" id="IPR009051">
    <property type="entry name" value="Helical_ferredxn"/>
</dbReference>
<dbReference type="Gene3D" id="3.50.50.60">
    <property type="entry name" value="FAD/NAD(P)-binding domain"/>
    <property type="match status" value="2"/>
</dbReference>
<dbReference type="Pfam" id="PF12838">
    <property type="entry name" value="Fer4_7"/>
    <property type="match status" value="1"/>
</dbReference>
<dbReference type="Pfam" id="PF14691">
    <property type="entry name" value="Fer4_20"/>
    <property type="match status" value="1"/>
</dbReference>
<dbReference type="OrthoDB" id="9803192at2"/>
<proteinExistence type="predicted"/>
<dbReference type="KEGG" id="hhk:HH1059_16620"/>
<dbReference type="Gene3D" id="1.10.1060.10">
    <property type="entry name" value="Alpha-helical ferredoxin"/>
    <property type="match status" value="1"/>
</dbReference>
<dbReference type="GO" id="GO:0016491">
    <property type="term" value="F:oxidoreductase activity"/>
    <property type="evidence" value="ECO:0007669"/>
    <property type="project" value="InterPro"/>
</dbReference>
<dbReference type="InterPro" id="IPR017896">
    <property type="entry name" value="4Fe4S_Fe-S-bd"/>
</dbReference>
<dbReference type="EMBL" id="AP017372">
    <property type="protein sequence ID" value="BAU58374.1"/>
    <property type="molecule type" value="Genomic_DNA"/>
</dbReference>
<accession>A0A0X8XCP1</accession>
<keyword evidence="3" id="KW-0411">Iron-sulfur</keyword>
<evidence type="ECO:0000256" key="1">
    <source>
        <dbReference type="ARBA" id="ARBA00022723"/>
    </source>
</evidence>
<dbReference type="InterPro" id="IPR017900">
    <property type="entry name" value="4Fe4S_Fe_S_CS"/>
</dbReference>
<keyword evidence="1" id="KW-0479">Metal-binding</keyword>
<organism evidence="5 6">
    <name type="scientific">Halorhodospira halochloris</name>
    <name type="common">Ectothiorhodospira halochloris</name>
    <dbReference type="NCBI Taxonomy" id="1052"/>
    <lineage>
        <taxon>Bacteria</taxon>
        <taxon>Pseudomonadati</taxon>
        <taxon>Pseudomonadota</taxon>
        <taxon>Gammaproteobacteria</taxon>
        <taxon>Chromatiales</taxon>
        <taxon>Ectothiorhodospiraceae</taxon>
        <taxon>Halorhodospira</taxon>
    </lineage>
</organism>
<evidence type="ECO:0000259" key="4">
    <source>
        <dbReference type="PROSITE" id="PS51379"/>
    </source>
</evidence>
<dbReference type="PANTHER" id="PTHR43100">
    <property type="entry name" value="GLUTAMATE SYNTHASE [NADPH] SMALL CHAIN"/>
    <property type="match status" value="1"/>
</dbReference>
<protein>
    <submittedName>
        <fullName evidence="5">Protein similar to glutamate synthase [NADPH</fullName>
    </submittedName>
</protein>
<dbReference type="RefSeq" id="WP_096409747.1">
    <property type="nucleotide sequence ID" value="NZ_AP017372.2"/>
</dbReference>